<dbReference type="PANTHER" id="PTHR30250:SF26">
    <property type="entry name" value="PSMA PROTEIN"/>
    <property type="match status" value="1"/>
</dbReference>
<keyword evidence="4" id="KW-1133">Transmembrane helix</keyword>
<keyword evidence="2" id="KW-1003">Cell membrane</keyword>
<evidence type="ECO:0000313" key="7">
    <source>
        <dbReference type="Proteomes" id="UP000429838"/>
    </source>
</evidence>
<evidence type="ECO:0000256" key="3">
    <source>
        <dbReference type="ARBA" id="ARBA00022692"/>
    </source>
</evidence>
<dbReference type="Proteomes" id="UP000429838">
    <property type="component" value="Unassembled WGS sequence"/>
</dbReference>
<organism evidence="6 7">
    <name type="scientific">Bacteroides fragilis</name>
    <dbReference type="NCBI Taxonomy" id="817"/>
    <lineage>
        <taxon>Bacteria</taxon>
        <taxon>Pseudomonadati</taxon>
        <taxon>Bacteroidota</taxon>
        <taxon>Bacteroidia</taxon>
        <taxon>Bacteroidales</taxon>
        <taxon>Bacteroidaceae</taxon>
        <taxon>Bacteroides</taxon>
    </lineage>
</organism>
<evidence type="ECO:0000256" key="5">
    <source>
        <dbReference type="ARBA" id="ARBA00023136"/>
    </source>
</evidence>
<dbReference type="PANTHER" id="PTHR30250">
    <property type="entry name" value="PST FAMILY PREDICTED COLANIC ACID TRANSPORTER"/>
    <property type="match status" value="1"/>
</dbReference>
<evidence type="ECO:0000256" key="4">
    <source>
        <dbReference type="ARBA" id="ARBA00022989"/>
    </source>
</evidence>
<dbReference type="RefSeq" id="WP_122141703.1">
    <property type="nucleotide sequence ID" value="NZ_JADMPD010000017.1"/>
</dbReference>
<gene>
    <name evidence="6" type="ORF">F2Z25_11560</name>
</gene>
<evidence type="ECO:0000256" key="2">
    <source>
        <dbReference type="ARBA" id="ARBA00022475"/>
    </source>
</evidence>
<evidence type="ECO:0000256" key="1">
    <source>
        <dbReference type="ARBA" id="ARBA00004651"/>
    </source>
</evidence>
<comment type="subcellular location">
    <subcellularLocation>
        <location evidence="1">Cell membrane</location>
        <topology evidence="1">Multi-pass membrane protein</topology>
    </subcellularLocation>
</comment>
<protein>
    <submittedName>
        <fullName evidence="6">Uncharacterized protein</fullName>
    </submittedName>
</protein>
<dbReference type="GO" id="GO:0005886">
    <property type="term" value="C:plasma membrane"/>
    <property type="evidence" value="ECO:0007669"/>
    <property type="project" value="UniProtKB-SubCell"/>
</dbReference>
<sequence>MEENNRRIVKNTLFLYMRMFITMCISFFTTRIILEKLGVSDYGIYNIVGGFTSMFTLLNSILQTSTRRFLALNIGKGEATLLQKTFSTAFFTHLLIACIVLLLTETFGLWFLNNNLNINPNRIEAANWVYQLSLISVMLTITQTPYTAAVTAHEKFNIYALLSIFDVISKLIIIYLLVFIDGDKLIIYAILQLAVNIINVSLYRLYCIKKFNECKFSLKIDKSLLRSMLHFSGWSTVGHFSAVLNTQGVAVLLNLFFNTAINAARGLASTVIFTIGQFVDGFITASVPQLVKYYGTGEKDKFRDLIFNISQYTLFLLSIIVIPVLIEIDFVLELWLTEVPEYTGTFIKISIFISLISYSNKMIDQGIVAIGKMKQLALWTSSIYLTNFPLVYIVLKFGGSPNSAYLVAIIPLFLAFCTNLHILSKYAEFPAKKYFFSIFLKNLSLMALSAVIPLIAHNLITNDEVSRFFTVCSLSVICSTSIIYKWGLGYNAKQMVKQKFKAFFKRNNIK</sequence>
<proteinExistence type="predicted"/>
<evidence type="ECO:0000313" key="6">
    <source>
        <dbReference type="EMBL" id="KAA5207597.1"/>
    </source>
</evidence>
<reference evidence="6 7" key="1">
    <citation type="journal article" date="2019" name="Nat. Med.">
        <title>A library of human gut bacterial isolates paired with longitudinal multiomics data enables mechanistic microbiome research.</title>
        <authorList>
            <person name="Poyet M."/>
            <person name="Groussin M."/>
            <person name="Gibbons S.M."/>
            <person name="Avila-Pacheco J."/>
            <person name="Jiang X."/>
            <person name="Kearney S.M."/>
            <person name="Perrotta A.R."/>
            <person name="Berdy B."/>
            <person name="Zhao S."/>
            <person name="Lieberman T.D."/>
            <person name="Swanson P.K."/>
            <person name="Smith M."/>
            <person name="Roesemann S."/>
            <person name="Alexander J.E."/>
            <person name="Rich S.A."/>
            <person name="Livny J."/>
            <person name="Vlamakis H."/>
            <person name="Clish C."/>
            <person name="Bullock K."/>
            <person name="Deik A."/>
            <person name="Scott J."/>
            <person name="Pierce K.A."/>
            <person name="Xavier R.J."/>
            <person name="Alm E.J."/>
        </authorList>
    </citation>
    <scope>NUCLEOTIDE SEQUENCE [LARGE SCALE GENOMIC DNA]</scope>
    <source>
        <strain evidence="6 7">BIOML-A1</strain>
    </source>
</reference>
<comment type="caution">
    <text evidence="6">The sequence shown here is derived from an EMBL/GenBank/DDBJ whole genome shotgun (WGS) entry which is preliminary data.</text>
</comment>
<dbReference type="InterPro" id="IPR050833">
    <property type="entry name" value="Poly_Biosynth_Transport"/>
</dbReference>
<dbReference type="AlphaFoldDB" id="A0A5M5X3U5"/>
<keyword evidence="5" id="KW-0472">Membrane</keyword>
<name>A0A5M5X3U5_BACFG</name>
<accession>A0A5M5X3U5</accession>
<keyword evidence="3" id="KW-0812">Transmembrane</keyword>
<dbReference type="EMBL" id="VWAQ01000008">
    <property type="protein sequence ID" value="KAA5207597.1"/>
    <property type="molecule type" value="Genomic_DNA"/>
</dbReference>